<protein>
    <submittedName>
        <fullName evidence="2">DUF397 domain-containing protein</fullName>
    </submittedName>
</protein>
<evidence type="ECO:0000259" key="1">
    <source>
        <dbReference type="Pfam" id="PF04149"/>
    </source>
</evidence>
<dbReference type="OrthoDB" id="4233552at2"/>
<evidence type="ECO:0000313" key="2">
    <source>
        <dbReference type="EMBL" id="EFG08823.1"/>
    </source>
</evidence>
<keyword evidence="3" id="KW-1185">Reference proteome</keyword>
<dbReference type="GeneID" id="93729745"/>
<dbReference type="AlphaFoldDB" id="B5H2W4"/>
<evidence type="ECO:0000313" key="3">
    <source>
        <dbReference type="Proteomes" id="UP000002357"/>
    </source>
</evidence>
<dbReference type="RefSeq" id="WP_003958610.1">
    <property type="nucleotide sequence ID" value="NZ_CM000913.1"/>
</dbReference>
<gene>
    <name evidence="2" type="ORF">SCLAV_3751</name>
</gene>
<organism evidence="2 3">
    <name type="scientific">Streptomyces clavuligerus</name>
    <dbReference type="NCBI Taxonomy" id="1901"/>
    <lineage>
        <taxon>Bacteria</taxon>
        <taxon>Bacillati</taxon>
        <taxon>Actinomycetota</taxon>
        <taxon>Actinomycetes</taxon>
        <taxon>Kitasatosporales</taxon>
        <taxon>Streptomycetaceae</taxon>
        <taxon>Streptomyces</taxon>
    </lineage>
</organism>
<reference evidence="2 3" key="1">
    <citation type="journal article" date="2010" name="Genome Biol. Evol.">
        <title>The sequence of a 1.8-mb bacterial linear plasmid reveals a rich evolutionary reservoir of secondary metabolic pathways.</title>
        <authorList>
            <person name="Medema M.H."/>
            <person name="Trefzer A."/>
            <person name="Kovalchuk A."/>
            <person name="van den Berg M."/>
            <person name="Mueller U."/>
            <person name="Heijne W."/>
            <person name="Wu L."/>
            <person name="Alam M.T."/>
            <person name="Ronning C.M."/>
            <person name="Nierman W.C."/>
            <person name="Bovenberg R.A.L."/>
            <person name="Breitling R."/>
            <person name="Takano E."/>
        </authorList>
    </citation>
    <scope>NUCLEOTIDE SEQUENCE [LARGE SCALE GENOMIC DNA]</scope>
    <source>
        <strain evidence="3">ATCC 27064 / DSM 738 / JCM 4710 / NBRC 13307 / NCIMB 12785 / NRRL 3585 / VKM Ac-602</strain>
    </source>
</reference>
<proteinExistence type="predicted"/>
<sequence>MTQSDWHISSYSGSNDNCVEVKVSGQGLPGVVRVRDSKDRDRPEIQAQAGAWSAFVAQVDSL</sequence>
<accession>B5H2W4</accession>
<dbReference type="EMBL" id="CM000913">
    <property type="protein sequence ID" value="EFG08823.1"/>
    <property type="molecule type" value="Genomic_DNA"/>
</dbReference>
<dbReference type="STRING" id="1901.BB341_09935"/>
<name>B5H2W4_STRCL</name>
<feature type="domain" description="DUF397" evidence="1">
    <location>
        <begin position="5"/>
        <end position="59"/>
    </location>
</feature>
<dbReference type="InterPro" id="IPR007278">
    <property type="entry name" value="DUF397"/>
</dbReference>
<dbReference type="Proteomes" id="UP000002357">
    <property type="component" value="Chromosome"/>
</dbReference>
<dbReference type="KEGG" id="sclf:BB341_09935"/>
<dbReference type="Pfam" id="PF04149">
    <property type="entry name" value="DUF397"/>
    <property type="match status" value="1"/>
</dbReference>